<keyword evidence="2" id="KW-1185">Reference proteome</keyword>
<reference evidence="1 2" key="1">
    <citation type="submission" date="2018-06" db="EMBL/GenBank/DDBJ databases">
        <title>Comparative genomics of Brasilonema spp. strains.</title>
        <authorList>
            <person name="Alvarenga D.O."/>
            <person name="Fiore M.F."/>
            <person name="Varani A.M."/>
        </authorList>
    </citation>
    <scope>NUCLEOTIDE SEQUENCE [LARGE SCALE GENOMIC DNA]</scope>
    <source>
        <strain evidence="1 2">SPC951</strain>
    </source>
</reference>
<evidence type="ECO:0000313" key="2">
    <source>
        <dbReference type="Proteomes" id="UP000718564"/>
    </source>
</evidence>
<dbReference type="EMBL" id="QMEB01000028">
    <property type="protein sequence ID" value="NMG18993.1"/>
    <property type="molecule type" value="Genomic_DNA"/>
</dbReference>
<evidence type="ECO:0000313" key="1">
    <source>
        <dbReference type="EMBL" id="NMG18993.1"/>
    </source>
</evidence>
<accession>A0ABX1P4Q7</accession>
<comment type="caution">
    <text evidence="1">The sequence shown here is derived from an EMBL/GenBank/DDBJ whole genome shotgun (WGS) entry which is preliminary data.</text>
</comment>
<dbReference type="Proteomes" id="UP000718564">
    <property type="component" value="Unassembled WGS sequence"/>
</dbReference>
<gene>
    <name evidence="1" type="ORF">DP116_05845</name>
</gene>
<sequence>MGSQCVAERSLSGGFLRSKLRRVPPTVPSGVVSPMSDWQTRKGHWSLVKNYSPLLGCSLTPRIPQSSTFG</sequence>
<proteinExistence type="predicted"/>
<organism evidence="1 2">
    <name type="scientific">Brasilonema bromeliae SPC951</name>
    <dbReference type="NCBI Taxonomy" id="385972"/>
    <lineage>
        <taxon>Bacteria</taxon>
        <taxon>Bacillati</taxon>
        <taxon>Cyanobacteriota</taxon>
        <taxon>Cyanophyceae</taxon>
        <taxon>Nostocales</taxon>
        <taxon>Scytonemataceae</taxon>
        <taxon>Brasilonema</taxon>
        <taxon>Bromeliae group (in: Brasilonema)</taxon>
    </lineage>
</organism>
<name>A0ABX1P4Q7_9CYAN</name>
<protein>
    <submittedName>
        <fullName evidence="1">Uncharacterized protein</fullName>
    </submittedName>
</protein>